<feature type="compositionally biased region" description="Basic residues" evidence="1">
    <location>
        <begin position="48"/>
        <end position="61"/>
    </location>
</feature>
<proteinExistence type="predicted"/>
<dbReference type="EMBL" id="ACHG01000107">
    <property type="protein sequence ID" value="EEI65645.1"/>
    <property type="molecule type" value="Genomic_DNA"/>
</dbReference>
<name>A0A8D9S4D8_LIMRT</name>
<evidence type="ECO:0000313" key="2">
    <source>
        <dbReference type="EMBL" id="EEI65645.1"/>
    </source>
</evidence>
<dbReference type="Proteomes" id="UP000003419">
    <property type="component" value="Unassembled WGS sequence"/>
</dbReference>
<evidence type="ECO:0000313" key="3">
    <source>
        <dbReference type="Proteomes" id="UP000003419"/>
    </source>
</evidence>
<dbReference type="RefSeq" id="WP_003672132.1">
    <property type="nucleotide sequence ID" value="NZ_GG693683.1"/>
</dbReference>
<organism evidence="2 3">
    <name type="scientific">Limosilactobacillus reuteri CF48-3A</name>
    <dbReference type="NCBI Taxonomy" id="525341"/>
    <lineage>
        <taxon>Bacteria</taxon>
        <taxon>Bacillati</taxon>
        <taxon>Bacillota</taxon>
        <taxon>Bacilli</taxon>
        <taxon>Lactobacillales</taxon>
        <taxon>Lactobacillaceae</taxon>
        <taxon>Limosilactobacillus</taxon>
    </lineage>
</organism>
<protein>
    <submittedName>
        <fullName evidence="2">Uncharacterized protein</fullName>
    </submittedName>
</protein>
<accession>A0A8D9S4D8</accession>
<feature type="region of interest" description="Disordered" evidence="1">
    <location>
        <begin position="1"/>
        <end position="61"/>
    </location>
</feature>
<gene>
    <name evidence="2" type="ORF">HMPREF0534_1033</name>
</gene>
<dbReference type="AlphaFoldDB" id="A0A8D9S4D8"/>
<dbReference type="Pfam" id="PF17363">
    <property type="entry name" value="DUF5388"/>
    <property type="match status" value="1"/>
</dbReference>
<dbReference type="InterPro" id="IPR035528">
    <property type="entry name" value="DUF5388"/>
</dbReference>
<evidence type="ECO:0000256" key="1">
    <source>
        <dbReference type="SAM" id="MobiDB-lite"/>
    </source>
</evidence>
<feature type="compositionally biased region" description="Basic and acidic residues" evidence="1">
    <location>
        <begin position="19"/>
        <end position="28"/>
    </location>
</feature>
<reference evidence="2 3" key="1">
    <citation type="submission" date="2009-01" db="EMBL/GenBank/DDBJ databases">
        <authorList>
            <person name="Qin X."/>
            <person name="Bachman B."/>
            <person name="Battles P."/>
            <person name="Bell A."/>
            <person name="Bess C."/>
            <person name="Bickham C."/>
            <person name="Chaboub L."/>
            <person name="Chen D."/>
            <person name="Coyle M."/>
            <person name="Deiros D.R."/>
            <person name="Dinh H."/>
            <person name="Forbes L."/>
            <person name="Fowler G."/>
            <person name="Francisco L."/>
            <person name="Fu Q."/>
            <person name="Gubbala S."/>
            <person name="Hale W."/>
            <person name="Han Y."/>
            <person name="Hemphill L."/>
            <person name="Highlander S.K."/>
            <person name="Hirani K."/>
            <person name="Hogues M."/>
            <person name="Jackson L."/>
            <person name="Jakkamsetti A."/>
            <person name="Javaid M."/>
            <person name="Jiang H."/>
            <person name="Korchina V."/>
            <person name="Kovar C."/>
            <person name="Lara F."/>
            <person name="Lee S."/>
            <person name="Mata R."/>
            <person name="Mathew T."/>
            <person name="Moen C."/>
            <person name="Morales K."/>
            <person name="Munidasa M."/>
            <person name="Nazareth L."/>
            <person name="Ngo R."/>
            <person name="Nguyen L."/>
            <person name="Okwuonu G."/>
            <person name="Ongeri F."/>
            <person name="Patil S."/>
            <person name="Petrosino J."/>
            <person name="Pham C."/>
            <person name="Pham P."/>
            <person name="Pu L.-L."/>
            <person name="Puazo M."/>
            <person name="Raj R."/>
            <person name="Reid J."/>
            <person name="Rouhana J."/>
            <person name="Saada N."/>
            <person name="Shang Y."/>
            <person name="Simmons D."/>
            <person name="Thornton R."/>
            <person name="Warren J."/>
            <person name="Weissenberger G."/>
            <person name="Zhang J."/>
            <person name="Zhang L."/>
            <person name="Zhou C."/>
            <person name="Zhu D."/>
            <person name="Muzny D."/>
            <person name="Worley K."/>
            <person name="Gibbs R."/>
        </authorList>
    </citation>
    <scope>NUCLEOTIDE SEQUENCE [LARGE SCALE GENOMIC DNA]</scope>
    <source>
        <strain evidence="2 3">CF48-3A</strain>
    </source>
</reference>
<comment type="caution">
    <text evidence="2">The sequence shown here is derived from an EMBL/GenBank/DDBJ whole genome shotgun (WGS) entry which is preliminary data.</text>
</comment>
<sequence>MAKYQFDKGTKRRSKPRPKPIDKTDISKPKITYNPLTVTDRVENDLQHKKRSVGRPKTGRKSYKTVRLLTSTVLKINALENALGIKTQDATVDQAVDRVINSLTNDEMRAYKLWLEMFEKKEKE</sequence>